<evidence type="ECO:0000313" key="7">
    <source>
        <dbReference type="EMBL" id="MDH0568248.1"/>
    </source>
</evidence>
<accession>A0AB35KZI4</accession>
<dbReference type="Proteomes" id="UP001159292">
    <property type="component" value="Unassembled WGS sequence"/>
</dbReference>
<dbReference type="InterPro" id="IPR007016">
    <property type="entry name" value="O-antigen_ligase-rel_domated"/>
</dbReference>
<dbReference type="GO" id="GO:0016874">
    <property type="term" value="F:ligase activity"/>
    <property type="evidence" value="ECO:0007669"/>
    <property type="project" value="UniProtKB-KW"/>
</dbReference>
<keyword evidence="3 5" id="KW-1133">Transmembrane helix</keyword>
<feature type="transmembrane region" description="Helical" evidence="5">
    <location>
        <begin position="404"/>
        <end position="423"/>
    </location>
</feature>
<evidence type="ECO:0000256" key="4">
    <source>
        <dbReference type="ARBA" id="ARBA00023136"/>
    </source>
</evidence>
<dbReference type="PANTHER" id="PTHR37422:SF13">
    <property type="entry name" value="LIPOPOLYSACCHARIDE BIOSYNTHESIS PROTEIN PA4999-RELATED"/>
    <property type="match status" value="1"/>
</dbReference>
<feature type="transmembrane region" description="Helical" evidence="5">
    <location>
        <begin position="115"/>
        <end position="141"/>
    </location>
</feature>
<dbReference type="Pfam" id="PF04932">
    <property type="entry name" value="Wzy_C"/>
    <property type="match status" value="1"/>
</dbReference>
<feature type="transmembrane region" description="Helical" evidence="5">
    <location>
        <begin position="347"/>
        <end position="366"/>
    </location>
</feature>
<dbReference type="InterPro" id="IPR051533">
    <property type="entry name" value="WaaL-like"/>
</dbReference>
<proteinExistence type="predicted"/>
<comment type="subcellular location">
    <subcellularLocation>
        <location evidence="1">Membrane</location>
        <topology evidence="1">Multi-pass membrane protein</topology>
    </subcellularLocation>
</comment>
<evidence type="ECO:0000256" key="5">
    <source>
        <dbReference type="SAM" id="Phobius"/>
    </source>
</evidence>
<evidence type="ECO:0000259" key="6">
    <source>
        <dbReference type="Pfam" id="PF04932"/>
    </source>
</evidence>
<feature type="transmembrane region" description="Helical" evidence="5">
    <location>
        <begin position="63"/>
        <end position="79"/>
    </location>
</feature>
<reference evidence="7" key="1">
    <citation type="submission" date="2022-09" db="EMBL/GenBank/DDBJ databases">
        <title>Intensive care unit water sources are persistently colonized with multi-drug resistant bacteria and are the site of extensive horizontal gene transfer of antibiotic resistance genes.</title>
        <authorList>
            <person name="Diorio-Toth L."/>
        </authorList>
    </citation>
    <scope>NUCLEOTIDE SEQUENCE</scope>
    <source>
        <strain evidence="7">GD04000</strain>
    </source>
</reference>
<feature type="transmembrane region" description="Helical" evidence="5">
    <location>
        <begin position="187"/>
        <end position="205"/>
    </location>
</feature>
<dbReference type="RefSeq" id="WP_280087315.1">
    <property type="nucleotide sequence ID" value="NZ_JAOEET010000034.1"/>
</dbReference>
<evidence type="ECO:0000256" key="1">
    <source>
        <dbReference type="ARBA" id="ARBA00004141"/>
    </source>
</evidence>
<protein>
    <submittedName>
        <fullName evidence="7">O-antigen ligase family protein</fullName>
    </submittedName>
</protein>
<keyword evidence="4 5" id="KW-0472">Membrane</keyword>
<feature type="transmembrane region" description="Helical" evidence="5">
    <location>
        <begin position="236"/>
        <end position="259"/>
    </location>
</feature>
<dbReference type="AlphaFoldDB" id="A0AB35KZI4"/>
<feature type="transmembrane region" description="Helical" evidence="5">
    <location>
        <begin position="91"/>
        <end position="108"/>
    </location>
</feature>
<feature type="transmembrane region" description="Helical" evidence="5">
    <location>
        <begin position="211"/>
        <end position="229"/>
    </location>
</feature>
<organism evidence="7 8">
    <name type="scientific">Ectopseudomonas oleovorans</name>
    <name type="common">Pseudomonas oleovorans</name>
    <dbReference type="NCBI Taxonomy" id="301"/>
    <lineage>
        <taxon>Bacteria</taxon>
        <taxon>Pseudomonadati</taxon>
        <taxon>Pseudomonadota</taxon>
        <taxon>Gammaproteobacteria</taxon>
        <taxon>Pseudomonadales</taxon>
        <taxon>Pseudomonadaceae</taxon>
        <taxon>Ectopseudomonas</taxon>
    </lineage>
</organism>
<comment type="caution">
    <text evidence="7">The sequence shown here is derived from an EMBL/GenBank/DDBJ whole genome shotgun (WGS) entry which is preliminary data.</text>
</comment>
<dbReference type="EMBL" id="JAOEET010000034">
    <property type="protein sequence ID" value="MDH0568248.1"/>
    <property type="molecule type" value="Genomic_DNA"/>
</dbReference>
<feature type="transmembrane region" description="Helical" evidence="5">
    <location>
        <begin position="320"/>
        <end position="340"/>
    </location>
</feature>
<evidence type="ECO:0000313" key="8">
    <source>
        <dbReference type="Proteomes" id="UP001159292"/>
    </source>
</evidence>
<dbReference type="PANTHER" id="PTHR37422">
    <property type="entry name" value="TEICHURONIC ACID BIOSYNTHESIS PROTEIN TUAE"/>
    <property type="match status" value="1"/>
</dbReference>
<gene>
    <name evidence="7" type="ORF">N7671_13625</name>
</gene>
<feature type="transmembrane region" description="Helical" evidence="5">
    <location>
        <begin position="41"/>
        <end position="58"/>
    </location>
</feature>
<feature type="domain" description="O-antigen ligase-related" evidence="6">
    <location>
        <begin position="195"/>
        <end position="327"/>
    </location>
</feature>
<name>A0AB35KZI4_ECTOL</name>
<feature type="transmembrane region" description="Helical" evidence="5">
    <location>
        <begin position="161"/>
        <end position="180"/>
    </location>
</feature>
<dbReference type="GO" id="GO:0016020">
    <property type="term" value="C:membrane"/>
    <property type="evidence" value="ECO:0007669"/>
    <property type="project" value="UniProtKB-SubCell"/>
</dbReference>
<sequence length="456" mass="50028">MFASGSRPAWLMLLALLGFALSSWATPFQGYGWHDQQRVAQLLLLLLTCGFALFARVFVAGRFVWSVLAILALGGVSALHAELPVWAMREWALQAGLVILALVLAQLLKPESAQWAVACIAVVVGGGLALQFFVGYAAAFISGIRMLDAFTLFSGFSNPRFFGQFQIFLMPLLVALVLHCQVKHPGLAGLVMVVLVGQWCIAYALGGRGLILGLLVAHASLLFLRIEFLRFISVQLVAALIGLLLFWLLFCLVPIWLGWELTLRDTLRPGLSAREVLWLEALELITRQPWLGVGPMHFSASINPVAAHPHQMLLQWASEWGMPAALGVMMLAAWGMLSAARWLRRECVAGMDAALWVGLVGGLILAQVDGVFVMPYTQIWMTVFVGMALARWSLCQPSSGMQRHLIMLTGLLVAVVLGDVVIAEAPHLPEIQQRFIELHAIGNRPRFWSQGWIVAP</sequence>
<evidence type="ECO:0000256" key="3">
    <source>
        <dbReference type="ARBA" id="ARBA00022989"/>
    </source>
</evidence>
<evidence type="ECO:0000256" key="2">
    <source>
        <dbReference type="ARBA" id="ARBA00022692"/>
    </source>
</evidence>
<keyword evidence="2 5" id="KW-0812">Transmembrane</keyword>
<keyword evidence="7" id="KW-0436">Ligase</keyword>